<dbReference type="GeneID" id="303174028"/>
<dbReference type="EMBL" id="FUHU01000045">
    <property type="protein sequence ID" value="SJM68293.1"/>
    <property type="molecule type" value="Genomic_DNA"/>
</dbReference>
<dbReference type="RefSeq" id="WP_086992876.1">
    <property type="nucleotide sequence ID" value="NZ_FUHU01000045.1"/>
</dbReference>
<name>A0A1R4GJM8_9MICO</name>
<evidence type="ECO:0000313" key="1">
    <source>
        <dbReference type="EMBL" id="SJM68293.1"/>
    </source>
</evidence>
<evidence type="ECO:0000313" key="2">
    <source>
        <dbReference type="Proteomes" id="UP000195787"/>
    </source>
</evidence>
<gene>
    <name evidence="1" type="ORF">CZ674_12505</name>
</gene>
<keyword evidence="2" id="KW-1185">Reference proteome</keyword>
<sequence>MFVITVDQKNSTTAGNRAAQQMRQLEQQHGESLLLPAAQFAGDELQLITDDPTTVAAVALDLAGDDWHVGIGIGNGSLSTSAADSHGTAFQAARDAVNAAKPLPWHIAVRSSEDAEAAQDCEAALALLQTLQSRRTDAGNEIAELIDRLGSVTAAAEHLGISVSAASKRARIAGLRHEQAGIELAERLLARADASTKMTEVADKVDA</sequence>
<accession>A0A1R4GJM8</accession>
<dbReference type="AlphaFoldDB" id="A0A1R4GJM8"/>
<protein>
    <submittedName>
        <fullName evidence="1">Hypothetical membrane associated protein</fullName>
    </submittedName>
</protein>
<dbReference type="OrthoDB" id="5184241at2"/>
<proteinExistence type="predicted"/>
<organism evidence="1 2">
    <name type="scientific">Agrococcus casei LMG 22410</name>
    <dbReference type="NCBI Taxonomy" id="1255656"/>
    <lineage>
        <taxon>Bacteria</taxon>
        <taxon>Bacillati</taxon>
        <taxon>Actinomycetota</taxon>
        <taxon>Actinomycetes</taxon>
        <taxon>Micrococcales</taxon>
        <taxon>Microbacteriaceae</taxon>
        <taxon>Agrococcus</taxon>
    </lineage>
</organism>
<reference evidence="1 2" key="1">
    <citation type="submission" date="2017-02" db="EMBL/GenBank/DDBJ databases">
        <authorList>
            <person name="Peterson S.W."/>
        </authorList>
    </citation>
    <scope>NUCLEOTIDE SEQUENCE [LARGE SCALE GENOMIC DNA]</scope>
    <source>
        <strain evidence="1 2">LMG 22410</strain>
    </source>
</reference>
<dbReference type="Proteomes" id="UP000195787">
    <property type="component" value="Unassembled WGS sequence"/>
</dbReference>